<dbReference type="InterPro" id="IPR017871">
    <property type="entry name" value="ABC_transporter-like_CS"/>
</dbReference>
<evidence type="ECO:0000313" key="9">
    <source>
        <dbReference type="EMBL" id="MBB4008213.1"/>
    </source>
</evidence>
<dbReference type="Pfam" id="PF00005">
    <property type="entry name" value="ABC_tran"/>
    <property type="match status" value="1"/>
</dbReference>
<comment type="caution">
    <text evidence="10">The sequence shown here is derived from an EMBL/GenBank/DDBJ whole genome shotgun (WGS) entry which is preliminary data.</text>
</comment>
<dbReference type="OrthoDB" id="9815712at2"/>
<dbReference type="AlphaFoldDB" id="A0A1Q9A7L9"/>
<keyword evidence="6 9" id="KW-0067">ATP-binding</keyword>
<dbReference type="EMBL" id="JACIED010000003">
    <property type="protein sequence ID" value="MBB4008213.1"/>
    <property type="molecule type" value="Genomic_DNA"/>
</dbReference>
<dbReference type="NCBIfam" id="TIGR01727">
    <property type="entry name" value="oligo_HPY"/>
    <property type="match status" value="1"/>
</dbReference>
<dbReference type="FunFam" id="3.40.50.300:FF:000016">
    <property type="entry name" value="Oligopeptide ABC transporter ATP-binding component"/>
    <property type="match status" value="1"/>
</dbReference>
<dbReference type="InterPro" id="IPR003439">
    <property type="entry name" value="ABC_transporter-like_ATP-bd"/>
</dbReference>
<protein>
    <submittedName>
        <fullName evidence="10">Peptide ABC transporter</fullName>
    </submittedName>
    <submittedName>
        <fullName evidence="9">Peptide/nickel transport system ATP-binding protein</fullName>
    </submittedName>
</protein>
<name>A0A1Q9A7L9_9HYPH</name>
<accession>A0A1Q9A7L9</accession>
<dbReference type="GO" id="GO:0005886">
    <property type="term" value="C:plasma membrane"/>
    <property type="evidence" value="ECO:0007669"/>
    <property type="project" value="UniProtKB-SubCell"/>
</dbReference>
<comment type="similarity">
    <text evidence="2">Belongs to the ABC transporter superfamily.</text>
</comment>
<evidence type="ECO:0000256" key="6">
    <source>
        <dbReference type="ARBA" id="ARBA00022840"/>
    </source>
</evidence>
<dbReference type="Proteomes" id="UP000185598">
    <property type="component" value="Unassembled WGS sequence"/>
</dbReference>
<dbReference type="InterPro" id="IPR027417">
    <property type="entry name" value="P-loop_NTPase"/>
</dbReference>
<proteinExistence type="inferred from homology"/>
<evidence type="ECO:0000256" key="1">
    <source>
        <dbReference type="ARBA" id="ARBA00004417"/>
    </source>
</evidence>
<dbReference type="PROSITE" id="PS50893">
    <property type="entry name" value="ABC_TRANSPORTER_2"/>
    <property type="match status" value="1"/>
</dbReference>
<evidence type="ECO:0000259" key="8">
    <source>
        <dbReference type="PROSITE" id="PS50893"/>
    </source>
</evidence>
<dbReference type="GO" id="GO:0055085">
    <property type="term" value="P:transmembrane transport"/>
    <property type="evidence" value="ECO:0007669"/>
    <property type="project" value="UniProtKB-ARBA"/>
</dbReference>
<dbReference type="InterPro" id="IPR013563">
    <property type="entry name" value="Oligopep_ABC_C"/>
</dbReference>
<dbReference type="GO" id="GO:0005524">
    <property type="term" value="F:ATP binding"/>
    <property type="evidence" value="ECO:0007669"/>
    <property type="project" value="UniProtKB-KW"/>
</dbReference>
<reference evidence="10 11" key="1">
    <citation type="submission" date="2016-09" db="EMBL/GenBank/DDBJ databases">
        <title>Rhizobium oryziradicis sp. nov., isolated from the root of rice.</title>
        <authorList>
            <person name="Zhao J."/>
            <person name="Zhang X."/>
        </authorList>
    </citation>
    <scope>NUCLEOTIDE SEQUENCE [LARGE SCALE GENOMIC DNA]</scope>
    <source>
        <strain evidence="10 11">14971</strain>
    </source>
</reference>
<dbReference type="Gene3D" id="3.40.50.300">
    <property type="entry name" value="P-loop containing nucleotide triphosphate hydrolases"/>
    <property type="match status" value="1"/>
</dbReference>
<evidence type="ECO:0000313" key="10">
    <source>
        <dbReference type="EMBL" id="OLP50581.1"/>
    </source>
</evidence>
<dbReference type="EMBL" id="MKIN01000021">
    <property type="protein sequence ID" value="OLP50581.1"/>
    <property type="molecule type" value="Genomic_DNA"/>
</dbReference>
<dbReference type="Proteomes" id="UP000544107">
    <property type="component" value="Unassembled WGS sequence"/>
</dbReference>
<dbReference type="PANTHER" id="PTHR43297">
    <property type="entry name" value="OLIGOPEPTIDE TRANSPORT ATP-BINDING PROTEIN APPD"/>
    <property type="match status" value="1"/>
</dbReference>
<evidence type="ECO:0000256" key="5">
    <source>
        <dbReference type="ARBA" id="ARBA00022741"/>
    </source>
</evidence>
<evidence type="ECO:0000256" key="2">
    <source>
        <dbReference type="ARBA" id="ARBA00005417"/>
    </source>
</evidence>
<dbReference type="GO" id="GO:0016887">
    <property type="term" value="F:ATP hydrolysis activity"/>
    <property type="evidence" value="ECO:0007669"/>
    <property type="project" value="InterPro"/>
</dbReference>
<feature type="domain" description="ABC transporter" evidence="8">
    <location>
        <begin position="8"/>
        <end position="255"/>
    </location>
</feature>
<dbReference type="Pfam" id="PF08352">
    <property type="entry name" value="oligo_HPY"/>
    <property type="match status" value="1"/>
</dbReference>
<evidence type="ECO:0000256" key="3">
    <source>
        <dbReference type="ARBA" id="ARBA00022448"/>
    </source>
</evidence>
<gene>
    <name evidence="10" type="ORF">BJF91_15040</name>
    <name evidence="9" type="ORF">GGQ71_002493</name>
</gene>
<dbReference type="SMART" id="SM00382">
    <property type="entry name" value="AAA"/>
    <property type="match status" value="1"/>
</dbReference>
<dbReference type="PANTHER" id="PTHR43297:SF2">
    <property type="entry name" value="DIPEPTIDE TRANSPORT ATP-BINDING PROTEIN DPPD"/>
    <property type="match status" value="1"/>
</dbReference>
<keyword evidence="11" id="KW-1185">Reference proteome</keyword>
<evidence type="ECO:0000256" key="4">
    <source>
        <dbReference type="ARBA" id="ARBA00022475"/>
    </source>
</evidence>
<keyword evidence="5" id="KW-0547">Nucleotide-binding</keyword>
<dbReference type="PROSITE" id="PS00211">
    <property type="entry name" value="ABC_TRANSPORTER_1"/>
    <property type="match status" value="1"/>
</dbReference>
<dbReference type="CDD" id="cd03257">
    <property type="entry name" value="ABC_NikE_OppD_transporters"/>
    <property type="match status" value="1"/>
</dbReference>
<comment type="subcellular location">
    <subcellularLocation>
        <location evidence="1">Cell inner membrane</location>
        <topology evidence="1">Peripheral membrane protein</topology>
    </subcellularLocation>
</comment>
<dbReference type="GO" id="GO:0015833">
    <property type="term" value="P:peptide transport"/>
    <property type="evidence" value="ECO:0007669"/>
    <property type="project" value="InterPro"/>
</dbReference>
<dbReference type="InterPro" id="IPR003593">
    <property type="entry name" value="AAA+_ATPase"/>
</dbReference>
<reference evidence="9 12" key="2">
    <citation type="submission" date="2020-08" db="EMBL/GenBank/DDBJ databases">
        <title>Genomic Encyclopedia of Type Strains, Phase IV (KMG-IV): sequencing the most valuable type-strain genomes for metagenomic binning, comparative biology and taxonomic classification.</title>
        <authorList>
            <person name="Goeker M."/>
        </authorList>
    </citation>
    <scope>NUCLEOTIDE SEQUENCE [LARGE SCALE GENOMIC DNA]</scope>
    <source>
        <strain evidence="9 12">DSM 100021</strain>
    </source>
</reference>
<dbReference type="InterPro" id="IPR050388">
    <property type="entry name" value="ABC_Ni/Peptide_Import"/>
</dbReference>
<evidence type="ECO:0000313" key="12">
    <source>
        <dbReference type="Proteomes" id="UP000544107"/>
    </source>
</evidence>
<evidence type="ECO:0000256" key="7">
    <source>
        <dbReference type="ARBA" id="ARBA00023136"/>
    </source>
</evidence>
<keyword evidence="3" id="KW-0813">Transport</keyword>
<evidence type="ECO:0000313" key="11">
    <source>
        <dbReference type="Proteomes" id="UP000185598"/>
    </source>
</evidence>
<organism evidence="10 11">
    <name type="scientific">Allorhizobium taibaishanense</name>
    <dbReference type="NCBI Taxonomy" id="887144"/>
    <lineage>
        <taxon>Bacteria</taxon>
        <taxon>Pseudomonadati</taxon>
        <taxon>Pseudomonadota</taxon>
        <taxon>Alphaproteobacteria</taxon>
        <taxon>Hyphomicrobiales</taxon>
        <taxon>Rhizobiaceae</taxon>
        <taxon>Rhizobium/Agrobacterium group</taxon>
        <taxon>Allorhizobium</taxon>
    </lineage>
</organism>
<dbReference type="SUPFAM" id="SSF52540">
    <property type="entry name" value="P-loop containing nucleoside triphosphate hydrolases"/>
    <property type="match status" value="1"/>
</dbReference>
<sequence length="320" mass="34591">MSVPLLSVKNLSVSFRTRSGIVRVLDDVSFSLGKGEVLGIVGESGSGKSVLSYALMGLLDETADIKADAIEFGGIDLVGTRSPLASIRGRELSMIFQSPRTALNPIMKVGKQIEDVLRRHGPVTRSNAKAAAIAALAKVRIPDPERRYHAYPFELSGGMCQRVMIAMALSCSPALLIADEPTTGLDVTTQAVVMDLMRDLVRETRMSSILITHDLALAGEYCDRIIVMHAGHMVESAPADALQARFAHPYTRGLFAATPTARTELQDLASIPGNLPDLRGELPPCRFFHRCNLREPDCETGAIALAPLGNDHSVRCRHPL</sequence>
<dbReference type="STRING" id="887144.BJF91_15040"/>
<keyword evidence="7" id="KW-0472">Membrane</keyword>
<dbReference type="RefSeq" id="WP_075614473.1">
    <property type="nucleotide sequence ID" value="NZ_JACIED010000003.1"/>
</dbReference>
<keyword evidence="4" id="KW-1003">Cell membrane</keyword>